<keyword evidence="2" id="KW-1185">Reference proteome</keyword>
<dbReference type="AlphaFoldDB" id="A0A3M9MU65"/>
<name>A0A3M9MU65_9BACT</name>
<organism evidence="1 2">
    <name type="scientific">Rufibacter latericius</name>
    <dbReference type="NCBI Taxonomy" id="2487040"/>
    <lineage>
        <taxon>Bacteria</taxon>
        <taxon>Pseudomonadati</taxon>
        <taxon>Bacteroidota</taxon>
        <taxon>Cytophagia</taxon>
        <taxon>Cytophagales</taxon>
        <taxon>Hymenobacteraceae</taxon>
        <taxon>Rufibacter</taxon>
    </lineage>
</organism>
<accession>A0A3M9MU65</accession>
<dbReference type="Proteomes" id="UP000272117">
    <property type="component" value="Unassembled WGS sequence"/>
</dbReference>
<gene>
    <name evidence="1" type="ORF">EFB08_06335</name>
</gene>
<comment type="caution">
    <text evidence="1">The sequence shown here is derived from an EMBL/GenBank/DDBJ whole genome shotgun (WGS) entry which is preliminary data.</text>
</comment>
<dbReference type="EMBL" id="RJJD01000003">
    <property type="protein sequence ID" value="RNI29046.1"/>
    <property type="molecule type" value="Genomic_DNA"/>
</dbReference>
<evidence type="ECO:0000313" key="2">
    <source>
        <dbReference type="Proteomes" id="UP000272117"/>
    </source>
</evidence>
<sequence>MGGTRPIRKLFQAAASLAPVSFCAWVYALGTTKASPPVPGIMYNWFFSPVGQEPQELAIWVNARRGAASFGHGGEGQGSGTISGEPTCFILHDFLKGDEGLLLNPNVS</sequence>
<evidence type="ECO:0000313" key="1">
    <source>
        <dbReference type="EMBL" id="RNI29046.1"/>
    </source>
</evidence>
<reference evidence="1 2" key="1">
    <citation type="submission" date="2018-11" db="EMBL/GenBank/DDBJ databases">
        <title>Rufibacter latericius sp. nov., isolated from water in Baiyang Lake.</title>
        <authorList>
            <person name="Yang Y."/>
        </authorList>
    </citation>
    <scope>NUCLEOTIDE SEQUENCE [LARGE SCALE GENOMIC DNA]</scope>
    <source>
        <strain evidence="1 2">R-22-1c-1</strain>
    </source>
</reference>
<proteinExistence type="predicted"/>
<protein>
    <submittedName>
        <fullName evidence="1">Uncharacterized protein</fullName>
    </submittedName>
</protein>